<proteinExistence type="predicted"/>
<dbReference type="RefSeq" id="WP_191714923.1">
    <property type="nucleotide sequence ID" value="NZ_JACSPU010000002.1"/>
</dbReference>
<accession>A0ABR8WCG8</accession>
<protein>
    <recommendedName>
        <fullName evidence="4">Mas-related G-protein coupled receptor member D</fullName>
    </recommendedName>
</protein>
<dbReference type="Proteomes" id="UP000658980">
    <property type="component" value="Unassembled WGS sequence"/>
</dbReference>
<gene>
    <name evidence="2" type="ORF">H9630_07765</name>
</gene>
<evidence type="ECO:0000313" key="2">
    <source>
        <dbReference type="EMBL" id="MBD8014718.1"/>
    </source>
</evidence>
<sequence>MASFLNVLCLLGLVIFAAGIALSLLTLANFVFGFTDGLWLRIYFIRFYLFLAVSGILLYILITFRRKDDEKKE</sequence>
<keyword evidence="1" id="KW-0472">Membrane</keyword>
<evidence type="ECO:0008006" key="4">
    <source>
        <dbReference type="Google" id="ProtNLM"/>
    </source>
</evidence>
<keyword evidence="1" id="KW-0812">Transmembrane</keyword>
<keyword evidence="3" id="KW-1185">Reference proteome</keyword>
<name>A0ABR8WCG8_9BACL</name>
<evidence type="ECO:0000256" key="1">
    <source>
        <dbReference type="SAM" id="Phobius"/>
    </source>
</evidence>
<evidence type="ECO:0000313" key="3">
    <source>
        <dbReference type="Proteomes" id="UP000658980"/>
    </source>
</evidence>
<feature type="transmembrane region" description="Helical" evidence="1">
    <location>
        <begin position="43"/>
        <end position="62"/>
    </location>
</feature>
<dbReference type="EMBL" id="JACSPU010000002">
    <property type="protein sequence ID" value="MBD8014718.1"/>
    <property type="molecule type" value="Genomic_DNA"/>
</dbReference>
<comment type="caution">
    <text evidence="2">The sequence shown here is derived from an EMBL/GenBank/DDBJ whole genome shotgun (WGS) entry which is preliminary data.</text>
</comment>
<organism evidence="2 3">
    <name type="scientific">Planococcus wigleyi</name>
    <dbReference type="NCBI Taxonomy" id="2762216"/>
    <lineage>
        <taxon>Bacteria</taxon>
        <taxon>Bacillati</taxon>
        <taxon>Bacillota</taxon>
        <taxon>Bacilli</taxon>
        <taxon>Bacillales</taxon>
        <taxon>Caryophanaceae</taxon>
        <taxon>Planococcus</taxon>
    </lineage>
</organism>
<keyword evidence="1" id="KW-1133">Transmembrane helix</keyword>
<reference evidence="2 3" key="1">
    <citation type="submission" date="2020-08" db="EMBL/GenBank/DDBJ databases">
        <title>A Genomic Blueprint of the Chicken Gut Microbiome.</title>
        <authorList>
            <person name="Gilroy R."/>
            <person name="Ravi A."/>
            <person name="Getino M."/>
            <person name="Pursley I."/>
            <person name="Horton D.L."/>
            <person name="Alikhan N.-F."/>
            <person name="Baker D."/>
            <person name="Gharbi K."/>
            <person name="Hall N."/>
            <person name="Watson M."/>
            <person name="Adriaenssens E.M."/>
            <person name="Foster-Nyarko E."/>
            <person name="Jarju S."/>
            <person name="Secka A."/>
            <person name="Antonio M."/>
            <person name="Oren A."/>
            <person name="Chaudhuri R."/>
            <person name="La Ragione R.M."/>
            <person name="Hildebrand F."/>
            <person name="Pallen M.J."/>
        </authorList>
    </citation>
    <scope>NUCLEOTIDE SEQUENCE [LARGE SCALE GENOMIC DNA]</scope>
    <source>
        <strain evidence="2 3">Sa1BUA13</strain>
    </source>
</reference>